<evidence type="ECO:0008006" key="3">
    <source>
        <dbReference type="Google" id="ProtNLM"/>
    </source>
</evidence>
<accession>A0A0H5RUN7</accession>
<evidence type="ECO:0000313" key="1">
    <source>
        <dbReference type="EMBL" id="CRZ17643.1"/>
    </source>
</evidence>
<dbReference type="Proteomes" id="UP000199147">
    <property type="component" value="Unassembled WGS sequence"/>
</dbReference>
<protein>
    <recommendedName>
        <fullName evidence="3">DUF4267 domain-containing protein</fullName>
    </recommendedName>
</protein>
<dbReference type="STRING" id="146018.BN2156_04533"/>
<name>A0A0H5RUN7_9MYCO</name>
<gene>
    <name evidence="1" type="ORF">BN2156_04533</name>
</gene>
<keyword evidence="2" id="KW-1185">Reference proteome</keyword>
<dbReference type="EMBL" id="CWKH01000002">
    <property type="protein sequence ID" value="CRZ17643.1"/>
    <property type="molecule type" value="Genomic_DNA"/>
</dbReference>
<dbReference type="AlphaFoldDB" id="A0A0H5RUN7"/>
<proteinExistence type="predicted"/>
<organism evidence="1 2">
    <name type="scientific">Mycolicibacterium neworleansense</name>
    <dbReference type="NCBI Taxonomy" id="146018"/>
    <lineage>
        <taxon>Bacteria</taxon>
        <taxon>Bacillati</taxon>
        <taxon>Actinomycetota</taxon>
        <taxon>Actinomycetes</taxon>
        <taxon>Mycobacteriales</taxon>
        <taxon>Mycobacteriaceae</taxon>
        <taxon>Mycolicibacterium</taxon>
    </lineage>
</organism>
<dbReference type="RefSeq" id="WP_090517100.1">
    <property type="nucleotide sequence ID" value="NZ_CWKH01000002.1"/>
</dbReference>
<sequence>MANVARKLLALIRIFNGAAGLLAPEKLLIRLGVDPTTDRAGTYPFRMFGIRTVLIGLDLLLLRGAELRRAEKLAVLIHATDTVSAAVTAARGDLPRKQGLVAIVISSINTALALAAWKGGQDAITADENLHQGH</sequence>
<evidence type="ECO:0000313" key="2">
    <source>
        <dbReference type="Proteomes" id="UP000199147"/>
    </source>
</evidence>
<reference evidence="2" key="1">
    <citation type="submission" date="2015-07" db="EMBL/GenBank/DDBJ databases">
        <authorList>
            <person name="Urmite Genomes"/>
        </authorList>
    </citation>
    <scope>NUCLEOTIDE SEQUENCE [LARGE SCALE GENOMIC DNA]</scope>
    <source>
        <strain evidence="2">type strain: ATCC 49404</strain>
    </source>
</reference>
<dbReference type="OrthoDB" id="5145566at2"/>